<evidence type="ECO:0000256" key="1">
    <source>
        <dbReference type="ARBA" id="ARBA00005773"/>
    </source>
</evidence>
<comment type="similarity">
    <text evidence="1 2">Belongs to the reduced folate carrier (RFC) transporter (TC 2.A.48) family.</text>
</comment>
<feature type="chain" id="PRO_5026926240" evidence="4">
    <location>
        <begin position="19"/>
        <end position="465"/>
    </location>
</feature>
<dbReference type="FunCoup" id="A0A6J0BPQ1">
    <property type="interactions" value="302"/>
</dbReference>
<evidence type="ECO:0000256" key="4">
    <source>
        <dbReference type="SAM" id="SignalP"/>
    </source>
</evidence>
<feature type="transmembrane region" description="Helical" evidence="3">
    <location>
        <begin position="97"/>
        <end position="115"/>
    </location>
</feature>
<dbReference type="PANTHER" id="PTHR10686:SF18">
    <property type="entry name" value="IP11787P-RELATED"/>
    <property type="match status" value="1"/>
</dbReference>
<dbReference type="NCBIfam" id="TIGR00806">
    <property type="entry name" value="rfc"/>
    <property type="match status" value="1"/>
</dbReference>
<feature type="transmembrane region" description="Helical" evidence="3">
    <location>
        <begin position="354"/>
        <end position="375"/>
    </location>
</feature>
<dbReference type="InterPro" id="IPR036259">
    <property type="entry name" value="MFS_trans_sf"/>
</dbReference>
<feature type="transmembrane region" description="Helical" evidence="3">
    <location>
        <begin position="50"/>
        <end position="68"/>
    </location>
</feature>
<feature type="transmembrane region" description="Helical" evidence="3">
    <location>
        <begin position="423"/>
        <end position="446"/>
    </location>
</feature>
<feature type="transmembrane region" description="Helical" evidence="3">
    <location>
        <begin position="165"/>
        <end position="184"/>
    </location>
</feature>
<name>A0A6J0BPQ1_NEOLC</name>
<evidence type="ECO:0000313" key="6">
    <source>
        <dbReference type="RefSeq" id="XP_015516564.1"/>
    </source>
</evidence>
<feature type="transmembrane region" description="Helical" evidence="3">
    <location>
        <begin position="298"/>
        <end position="319"/>
    </location>
</feature>
<proteinExistence type="inferred from homology"/>
<gene>
    <name evidence="6" type="primary">LOC107221905</name>
</gene>
<comment type="subcellular location">
    <subcellularLocation>
        <location evidence="2">Membrane</location>
        <topology evidence="2">Multi-pass membrane protein</topology>
    </subcellularLocation>
</comment>
<dbReference type="GO" id="GO:0005886">
    <property type="term" value="C:plasma membrane"/>
    <property type="evidence" value="ECO:0007669"/>
    <property type="project" value="UniProtKB-UniRule"/>
</dbReference>
<dbReference type="Proteomes" id="UP000829291">
    <property type="component" value="Chromosome 4"/>
</dbReference>
<dbReference type="GO" id="GO:0090482">
    <property type="term" value="F:vitamin transmembrane transporter activity"/>
    <property type="evidence" value="ECO:0007669"/>
    <property type="project" value="InterPro"/>
</dbReference>
<keyword evidence="3" id="KW-0812">Transmembrane</keyword>
<dbReference type="GeneID" id="107221905"/>
<dbReference type="OrthoDB" id="18814at2759"/>
<dbReference type="KEGG" id="nlo:107221905"/>
<organism evidence="6">
    <name type="scientific">Neodiprion lecontei</name>
    <name type="common">Redheaded pine sawfly</name>
    <dbReference type="NCBI Taxonomy" id="441921"/>
    <lineage>
        <taxon>Eukaryota</taxon>
        <taxon>Metazoa</taxon>
        <taxon>Ecdysozoa</taxon>
        <taxon>Arthropoda</taxon>
        <taxon>Hexapoda</taxon>
        <taxon>Insecta</taxon>
        <taxon>Pterygota</taxon>
        <taxon>Neoptera</taxon>
        <taxon>Endopterygota</taxon>
        <taxon>Hymenoptera</taxon>
        <taxon>Tenthredinoidea</taxon>
        <taxon>Diprionidae</taxon>
        <taxon>Diprioninae</taxon>
        <taxon>Neodiprion</taxon>
    </lineage>
</organism>
<keyword evidence="5" id="KW-1185">Reference proteome</keyword>
<evidence type="ECO:0000256" key="3">
    <source>
        <dbReference type="SAM" id="Phobius"/>
    </source>
</evidence>
<sequence>MNWTRISLLLCVFGFVKEFRPSEPFVVEYLTGPWKNFTEEQVYQDLVPLYTYYYSVTLLPILLLTDFLRYKPIIILCGLSGTCSYIAIVLSKGVQDVQIISFLLGVFMSSEVAYFSYIYAKVSKLHYQEVTSHTRMALLLGRFTAGITSQLTVSTNLLDYHQLNYVSLLALGIATIWSFFLPPLGQSVYLHRPIGSVSNEPAPSKIDIGSPNQTERSSDQLFNLQQGTSLNNIEKEPSLAKKIKHVYYLLWKDFLLAYSNSYVLKWSLWWTLSTCGFMQVINYVQVLWQSSFEEAAKVYNGAVEAALTIMGALASFGVGKLKLNWPIIGEGTSSIIALIQGILLFIAAQTHNIWISYTAYVIFSVAYQAMITVASSEIAKHLSEDSYGLIFGMNTLVALLEQSLLTFLISGSQVFGLAVRPQYVVYGCYFVVLSVIFMIMAVHTLVKHRRSNKQFNLWESRLSTP</sequence>
<dbReference type="PANTHER" id="PTHR10686">
    <property type="entry name" value="FOLATE TRANSPORTER"/>
    <property type="match status" value="1"/>
</dbReference>
<dbReference type="Gene3D" id="1.20.1250.20">
    <property type="entry name" value="MFS general substrate transporter like domains"/>
    <property type="match status" value="1"/>
</dbReference>
<accession>A0A6J0BPQ1</accession>
<evidence type="ECO:0000313" key="5">
    <source>
        <dbReference type="Proteomes" id="UP000829291"/>
    </source>
</evidence>
<dbReference type="SUPFAM" id="SSF103473">
    <property type="entry name" value="MFS general substrate transporter"/>
    <property type="match status" value="1"/>
</dbReference>
<protein>
    <submittedName>
        <fullName evidence="6">Thiamine transporter 1 isoform X1</fullName>
    </submittedName>
</protein>
<feature type="transmembrane region" description="Helical" evidence="3">
    <location>
        <begin position="387"/>
        <end position="411"/>
    </location>
</feature>
<feature type="transmembrane region" description="Helical" evidence="3">
    <location>
        <begin position="73"/>
        <end position="91"/>
    </location>
</feature>
<dbReference type="InParanoid" id="A0A6J0BPQ1"/>
<dbReference type="AlphaFoldDB" id="A0A6J0BPQ1"/>
<keyword evidence="2" id="KW-0813">Transport</keyword>
<keyword evidence="2 3" id="KW-0472">Membrane</keyword>
<keyword evidence="3" id="KW-1133">Transmembrane helix</keyword>
<dbReference type="PIRSF" id="PIRSF028739">
    <property type="entry name" value="Folate_carrier"/>
    <property type="match status" value="1"/>
</dbReference>
<keyword evidence="4" id="KW-0732">Signal</keyword>
<reference evidence="6" key="1">
    <citation type="submission" date="2025-08" db="UniProtKB">
        <authorList>
            <consortium name="RefSeq"/>
        </authorList>
    </citation>
    <scope>IDENTIFICATION</scope>
    <source>
        <tissue evidence="6">Thorax and Abdomen</tissue>
    </source>
</reference>
<feature type="transmembrane region" description="Helical" evidence="3">
    <location>
        <begin position="268"/>
        <end position="286"/>
    </location>
</feature>
<feature type="signal peptide" evidence="4">
    <location>
        <begin position="1"/>
        <end position="18"/>
    </location>
</feature>
<feature type="transmembrane region" description="Helical" evidence="3">
    <location>
        <begin position="331"/>
        <end position="348"/>
    </location>
</feature>
<dbReference type="RefSeq" id="XP_015516564.1">
    <property type="nucleotide sequence ID" value="XM_015661078.2"/>
</dbReference>
<dbReference type="InterPro" id="IPR002666">
    <property type="entry name" value="Folate_carrier"/>
</dbReference>
<dbReference type="Pfam" id="PF01770">
    <property type="entry name" value="Folate_carrier"/>
    <property type="match status" value="1"/>
</dbReference>
<evidence type="ECO:0000256" key="2">
    <source>
        <dbReference type="PIRNR" id="PIRNR028739"/>
    </source>
</evidence>